<dbReference type="InParanoid" id="E4Y1C3"/>
<protein>
    <submittedName>
        <fullName evidence="2">Uncharacterized protein</fullName>
    </submittedName>
</protein>
<sequence length="308" mass="34723">MITDGEEISDARIKFHSTKNVAKKVIVCPTKEIDNQFDCDINATFFLCFADEALQKMVQYDEYHSDHVDIQCLQHNYLEFQQKMALQDEQAPASIVEFQDTKWATSSCFTSISQQIGRRYTRHLGSATRKRGAMSHPIQSKISTSTRHLPQGQGDRKVKSWLDDENNLIQPETDPTSSLIQKPGLSEESEKEISFSDIDSVEYKTANQSPKRCSGNCPCLDCPRRIDNLSPSWTPTDEEEDTSLIGKITTAIYINRVSAIDTDVMFADIAAEGSSQKPSLASSTRWKNLIFDDNTSLLVVDNHLPELM</sequence>
<evidence type="ECO:0000313" key="3">
    <source>
        <dbReference type="Proteomes" id="UP000001307"/>
    </source>
</evidence>
<accession>E4Y1C3</accession>
<feature type="region of interest" description="Disordered" evidence="1">
    <location>
        <begin position="126"/>
        <end position="191"/>
    </location>
</feature>
<gene>
    <name evidence="2" type="ORF">GSOID_T00013972001</name>
</gene>
<organism evidence="2">
    <name type="scientific">Oikopleura dioica</name>
    <name type="common">Tunicate</name>
    <dbReference type="NCBI Taxonomy" id="34765"/>
    <lineage>
        <taxon>Eukaryota</taxon>
        <taxon>Metazoa</taxon>
        <taxon>Chordata</taxon>
        <taxon>Tunicata</taxon>
        <taxon>Appendicularia</taxon>
        <taxon>Copelata</taxon>
        <taxon>Oikopleuridae</taxon>
        <taxon>Oikopleura</taxon>
    </lineage>
</organism>
<proteinExistence type="predicted"/>
<feature type="compositionally biased region" description="Polar residues" evidence="1">
    <location>
        <begin position="167"/>
        <end position="180"/>
    </location>
</feature>
<evidence type="ECO:0000256" key="1">
    <source>
        <dbReference type="SAM" id="MobiDB-lite"/>
    </source>
</evidence>
<name>E4Y1C3_OIKDI</name>
<dbReference type="EMBL" id="FN653602">
    <property type="protein sequence ID" value="CBY15667.1"/>
    <property type="molecule type" value="Genomic_DNA"/>
</dbReference>
<reference evidence="2" key="1">
    <citation type="journal article" date="2010" name="Science">
        <title>Plasticity of animal genome architecture unmasked by rapid evolution of a pelagic tunicate.</title>
        <authorList>
            <person name="Denoeud F."/>
            <person name="Henriet S."/>
            <person name="Mungpakdee S."/>
            <person name="Aury J.M."/>
            <person name="Da Silva C."/>
            <person name="Brinkmann H."/>
            <person name="Mikhaleva J."/>
            <person name="Olsen L.C."/>
            <person name="Jubin C."/>
            <person name="Canestro C."/>
            <person name="Bouquet J.M."/>
            <person name="Danks G."/>
            <person name="Poulain J."/>
            <person name="Campsteijn C."/>
            <person name="Adamski M."/>
            <person name="Cross I."/>
            <person name="Yadetie F."/>
            <person name="Muffato M."/>
            <person name="Louis A."/>
            <person name="Butcher S."/>
            <person name="Tsagkogeorga G."/>
            <person name="Konrad A."/>
            <person name="Singh S."/>
            <person name="Jensen M.F."/>
            <person name="Cong E.H."/>
            <person name="Eikeseth-Otteraa H."/>
            <person name="Noel B."/>
            <person name="Anthouard V."/>
            <person name="Porcel B.M."/>
            <person name="Kachouri-Lafond R."/>
            <person name="Nishino A."/>
            <person name="Ugolini M."/>
            <person name="Chourrout P."/>
            <person name="Nishida H."/>
            <person name="Aasland R."/>
            <person name="Huzurbazar S."/>
            <person name="Westhof E."/>
            <person name="Delsuc F."/>
            <person name="Lehrach H."/>
            <person name="Reinhardt R."/>
            <person name="Weissenbach J."/>
            <person name="Roy S.W."/>
            <person name="Artiguenave F."/>
            <person name="Postlethwait J.H."/>
            <person name="Manak J.R."/>
            <person name="Thompson E.M."/>
            <person name="Jaillon O."/>
            <person name="Du Pasquier L."/>
            <person name="Boudinot P."/>
            <person name="Liberles D.A."/>
            <person name="Volff J.N."/>
            <person name="Philippe H."/>
            <person name="Lenhard B."/>
            <person name="Roest Crollius H."/>
            <person name="Wincker P."/>
            <person name="Chourrout D."/>
        </authorList>
    </citation>
    <scope>NUCLEOTIDE SEQUENCE [LARGE SCALE GENOMIC DNA]</scope>
</reference>
<feature type="compositionally biased region" description="Polar residues" evidence="1">
    <location>
        <begin position="137"/>
        <end position="148"/>
    </location>
</feature>
<dbReference type="Proteomes" id="UP000001307">
    <property type="component" value="Unassembled WGS sequence"/>
</dbReference>
<keyword evidence="3" id="KW-1185">Reference proteome</keyword>
<dbReference type="AlphaFoldDB" id="E4Y1C3"/>
<evidence type="ECO:0000313" key="2">
    <source>
        <dbReference type="EMBL" id="CBY15667.1"/>
    </source>
</evidence>